<keyword evidence="6" id="KW-0106">Calcium</keyword>
<proteinExistence type="inferred from homology"/>
<evidence type="ECO:0000313" key="9">
    <source>
        <dbReference type="EMBL" id="KAF4115242.1"/>
    </source>
</evidence>
<evidence type="ECO:0000313" key="10">
    <source>
        <dbReference type="Proteomes" id="UP000579812"/>
    </source>
</evidence>
<dbReference type="SMART" id="SM00607">
    <property type="entry name" value="FTP"/>
    <property type="match status" value="6"/>
</dbReference>
<comment type="caution">
    <text evidence="9">The sequence shown here is derived from an EMBL/GenBank/DDBJ whole genome shotgun (WGS) entry which is preliminary data.</text>
</comment>
<evidence type="ECO:0000256" key="7">
    <source>
        <dbReference type="ARBA" id="ARBA00023157"/>
    </source>
</evidence>
<dbReference type="GO" id="GO:0046872">
    <property type="term" value="F:metal ion binding"/>
    <property type="evidence" value="ECO:0007669"/>
    <property type="project" value="UniProtKB-KW"/>
</dbReference>
<evidence type="ECO:0000256" key="4">
    <source>
        <dbReference type="ARBA" id="ARBA00022723"/>
    </source>
</evidence>
<comment type="subunit">
    <text evidence="3">Homotrimer.</text>
</comment>
<dbReference type="GO" id="GO:0010185">
    <property type="term" value="P:regulation of cellular defense response"/>
    <property type="evidence" value="ECO:0007669"/>
    <property type="project" value="UniProtKB-ARBA"/>
</dbReference>
<keyword evidence="5" id="KW-0430">Lectin</keyword>
<dbReference type="InterPro" id="IPR008979">
    <property type="entry name" value="Galactose-bd-like_sf"/>
</dbReference>
<dbReference type="AlphaFoldDB" id="A0A7J6D7X3"/>
<keyword evidence="4" id="KW-0479">Metal-binding</keyword>
<feature type="domain" description="Fucolectin tachylectin-4 pentraxin-1" evidence="8">
    <location>
        <begin position="419"/>
        <end position="554"/>
    </location>
</feature>
<comment type="similarity">
    <text evidence="2">Belongs to the fucolectin family.</text>
</comment>
<sequence>MAHGQKENIALWGKTNQSSVYKTSNPDWALDGLLNTYTHTNPETNPWWRVDLLKVYRVNRVTIINRPDLGHRINGAVIRIGNFLDIYSNTICGVISTLASGATATFSCGGMVGRYMVVNIPGDQRILSIAEAGVYGYLAGNRAIGGATIQSSTSVDWVAERAVDGNRGLQQLYTGCSSTLNEADPWWRLDLHDVYRVSKVVVTNRNDCCAEQINGAEIRIGNSLENNGINNPICAVIPAIPAGESYSYSCDGLDGRYVIIYVPGDRKILALCEVEVYGYLADNLAVAGAAIQSSTSVDRFAEKAIDRGLQQLYTGCSSTLNEADPWWRLDLHDVYRVNKVVVTNRKDCCAEQINGAEIRIGNSLENNGINNPICAVIPAIPAGESYSYSCDGMEGRYVIIHISGDMKILTLCEVKVYGEENVALWGKTTQSSTYGGSDPEWALDGLLHTWTHTNSETNPWWRVDLLKVYKVNRVTIINRPNLGYRINGAVIRIGNFLDIYSNNICGVISTLASGATATFSCGGMEGRYMVVHIPGDQKMLSIVEAGVYGYLAGNRAIGGATIQSSTSADWVAEKAVDGNRGLQQLYTGCSSTLNEADPWWRLDLHDVYRVNEVVVSNRKDCCAEQINGAEIRIGNSLENNGINNPICAVIPAIPAGESYSYSCDGLDGRYVIIHIPGDWKILALCEVEVYGYLAENLAVAGAAIQSSTSVDWFAEKAIDRGLQQLYTGCSSTLNEADPWWRLDLSHIYRVSKAVVTNRKDCCAEQINGAEIRIGNSLEKNGISNPICAVIPAIPAGESYSYSCDGMEGRYVNLIIPGDMKILTLCEVKVYGEGPCLKRSFVKLLFRSSKDLTDSTMRENVLKQLGSALADRGITDVTLRWSQTPKQEVKQNTDKR</sequence>
<evidence type="ECO:0000256" key="2">
    <source>
        <dbReference type="ARBA" id="ARBA00010147"/>
    </source>
</evidence>
<dbReference type="InterPro" id="IPR006585">
    <property type="entry name" value="FTP1"/>
</dbReference>
<reference evidence="9 10" key="1">
    <citation type="submission" date="2020-04" db="EMBL/GenBank/DDBJ databases">
        <title>Chromosome-level genome assembly of a cyprinid fish Onychostoma macrolepis by integration of Nanopore Sequencing, Bionano and Hi-C technology.</title>
        <authorList>
            <person name="Wang D."/>
        </authorList>
    </citation>
    <scope>NUCLEOTIDE SEQUENCE [LARGE SCALE GENOMIC DNA]</scope>
    <source>
        <strain evidence="9">SWU-2019</strain>
        <tissue evidence="9">Muscle</tissue>
    </source>
</reference>
<evidence type="ECO:0000256" key="3">
    <source>
        <dbReference type="ARBA" id="ARBA00011233"/>
    </source>
</evidence>
<dbReference type="EMBL" id="JAAMOB010000003">
    <property type="protein sequence ID" value="KAF4115242.1"/>
    <property type="molecule type" value="Genomic_DNA"/>
</dbReference>
<dbReference type="PANTHER" id="PTHR45713">
    <property type="entry name" value="FTP DOMAIN-CONTAINING PROTEIN"/>
    <property type="match status" value="1"/>
</dbReference>
<dbReference type="InterPro" id="IPR051941">
    <property type="entry name" value="BG_Antigen-Binding_Lectin"/>
</dbReference>
<feature type="domain" description="Fucolectin tachylectin-4 pentraxin-1" evidence="8">
    <location>
        <begin position="283"/>
        <end position="418"/>
    </location>
</feature>
<feature type="domain" description="Fucolectin tachylectin-4 pentraxin-1" evidence="8">
    <location>
        <begin position="143"/>
        <end position="282"/>
    </location>
</feature>
<name>A0A7J6D7X3_9TELE</name>
<dbReference type="GO" id="GO:0001868">
    <property type="term" value="P:regulation of complement activation, lectin pathway"/>
    <property type="evidence" value="ECO:0007669"/>
    <property type="project" value="UniProtKB-ARBA"/>
</dbReference>
<organism evidence="9 10">
    <name type="scientific">Onychostoma macrolepis</name>
    <dbReference type="NCBI Taxonomy" id="369639"/>
    <lineage>
        <taxon>Eukaryota</taxon>
        <taxon>Metazoa</taxon>
        <taxon>Chordata</taxon>
        <taxon>Craniata</taxon>
        <taxon>Vertebrata</taxon>
        <taxon>Euteleostomi</taxon>
        <taxon>Actinopterygii</taxon>
        <taxon>Neopterygii</taxon>
        <taxon>Teleostei</taxon>
        <taxon>Ostariophysi</taxon>
        <taxon>Cypriniformes</taxon>
        <taxon>Cyprinidae</taxon>
        <taxon>Acrossocheilinae</taxon>
        <taxon>Onychostoma</taxon>
    </lineage>
</organism>
<evidence type="ECO:0000256" key="1">
    <source>
        <dbReference type="ARBA" id="ARBA00002219"/>
    </source>
</evidence>
<keyword evidence="7" id="KW-1015">Disulfide bond</keyword>
<comment type="function">
    <text evidence="1">Acts as a defensive agent. Recognizes blood group fucosylated oligosaccharides including A, B, H and Lewis B-type antigens. Does not recognize Lewis A antigen and has low affinity for monovalent haptens.</text>
</comment>
<dbReference type="SUPFAM" id="SSF49785">
    <property type="entry name" value="Galactose-binding domain-like"/>
    <property type="match status" value="6"/>
</dbReference>
<gene>
    <name evidence="9" type="ORF">G5714_002731</name>
</gene>
<feature type="domain" description="Fucolectin tachylectin-4 pentraxin-1" evidence="8">
    <location>
        <begin position="6"/>
        <end position="141"/>
    </location>
</feature>
<dbReference type="PANTHER" id="PTHR45713:SF11">
    <property type="entry name" value="FUCOLECTIN TACHYLECTIN-4 PENTRAXIN-1 DOMAIN-CONTAINING PROTEIN"/>
    <property type="match status" value="1"/>
</dbReference>
<accession>A0A7J6D7X3</accession>
<evidence type="ECO:0000256" key="5">
    <source>
        <dbReference type="ARBA" id="ARBA00022734"/>
    </source>
</evidence>
<protein>
    <recommendedName>
        <fullName evidence="8">Fucolectin tachylectin-4 pentraxin-1 domain-containing protein</fullName>
    </recommendedName>
</protein>
<dbReference type="GO" id="GO:0042806">
    <property type="term" value="F:fucose binding"/>
    <property type="evidence" value="ECO:0007669"/>
    <property type="project" value="UniProtKB-ARBA"/>
</dbReference>
<feature type="domain" description="Fucolectin tachylectin-4 pentraxin-1" evidence="8">
    <location>
        <begin position="556"/>
        <end position="693"/>
    </location>
</feature>
<dbReference type="Pfam" id="PF22633">
    <property type="entry name" value="F5_F8_type_C_2"/>
    <property type="match status" value="6"/>
</dbReference>
<dbReference type="Proteomes" id="UP000579812">
    <property type="component" value="Unassembled WGS sequence"/>
</dbReference>
<feature type="domain" description="Fucolectin tachylectin-4 pentraxin-1" evidence="8">
    <location>
        <begin position="694"/>
        <end position="836"/>
    </location>
</feature>
<evidence type="ECO:0000259" key="8">
    <source>
        <dbReference type="SMART" id="SM00607"/>
    </source>
</evidence>
<dbReference type="Gene3D" id="2.60.120.260">
    <property type="entry name" value="Galactose-binding domain-like"/>
    <property type="match status" value="6"/>
</dbReference>
<keyword evidence="10" id="KW-1185">Reference proteome</keyword>
<evidence type="ECO:0000256" key="6">
    <source>
        <dbReference type="ARBA" id="ARBA00022837"/>
    </source>
</evidence>